<dbReference type="AlphaFoldDB" id="A0A9X1YEW4"/>
<comment type="caution">
    <text evidence="3">The sequence shown here is derived from an EMBL/GenBank/DDBJ whole genome shotgun (WGS) entry which is preliminary data.</text>
</comment>
<sequence>MIRSTLLRLAIPVVLGFWAPPGRAAEPTALPPATVTPATAAPPGVEPLRGGQHERMRRCNAEARGQSLHGEPRRAFMRTCLSGGGATPAAAVGPAAAASSATGGASGANGPREYRTESEARTACVGTQIVWGNPARRIYHLGGSRHYGTTRQGAYFCQAAADAAGFRQAGKRARQAPG</sequence>
<feature type="region of interest" description="Disordered" evidence="1">
    <location>
        <begin position="28"/>
        <end position="52"/>
    </location>
</feature>
<dbReference type="RefSeq" id="WP_248669753.1">
    <property type="nucleotide sequence ID" value="NZ_JALPRX010000139.1"/>
</dbReference>
<accession>A0A9X1YEW4</accession>
<organism evidence="3 4">
    <name type="scientific">Roseomonas acroporae</name>
    <dbReference type="NCBI Taxonomy" id="2937791"/>
    <lineage>
        <taxon>Bacteria</taxon>
        <taxon>Pseudomonadati</taxon>
        <taxon>Pseudomonadota</taxon>
        <taxon>Alphaproteobacteria</taxon>
        <taxon>Acetobacterales</taxon>
        <taxon>Roseomonadaceae</taxon>
        <taxon>Roseomonas</taxon>
    </lineage>
</organism>
<evidence type="ECO:0000256" key="1">
    <source>
        <dbReference type="SAM" id="MobiDB-lite"/>
    </source>
</evidence>
<keyword evidence="4" id="KW-1185">Reference proteome</keyword>
<dbReference type="InterPro" id="IPR011690">
    <property type="entry name" value="P_starv_induced_PsiF"/>
</dbReference>
<protein>
    <submittedName>
        <fullName evidence="3">PsiF family protein</fullName>
    </submittedName>
</protein>
<evidence type="ECO:0000256" key="2">
    <source>
        <dbReference type="SAM" id="SignalP"/>
    </source>
</evidence>
<keyword evidence="2" id="KW-0732">Signal</keyword>
<evidence type="ECO:0000313" key="4">
    <source>
        <dbReference type="Proteomes" id="UP001139516"/>
    </source>
</evidence>
<evidence type="ECO:0000313" key="3">
    <source>
        <dbReference type="EMBL" id="MCK8787703.1"/>
    </source>
</evidence>
<proteinExistence type="predicted"/>
<feature type="compositionally biased region" description="Low complexity" evidence="1">
    <location>
        <begin position="28"/>
        <end position="47"/>
    </location>
</feature>
<dbReference type="Proteomes" id="UP001139516">
    <property type="component" value="Unassembled WGS sequence"/>
</dbReference>
<feature type="signal peptide" evidence="2">
    <location>
        <begin position="1"/>
        <end position="24"/>
    </location>
</feature>
<dbReference type="Pfam" id="PF07769">
    <property type="entry name" value="PsiF_repeat"/>
    <property type="match status" value="1"/>
</dbReference>
<gene>
    <name evidence="3" type="ORF">M0638_25390</name>
</gene>
<name>A0A9X1YEW4_9PROT</name>
<dbReference type="EMBL" id="JALPRX010000139">
    <property type="protein sequence ID" value="MCK8787703.1"/>
    <property type="molecule type" value="Genomic_DNA"/>
</dbReference>
<reference evidence="3" key="1">
    <citation type="submission" date="2022-04" db="EMBL/GenBank/DDBJ databases">
        <title>Roseomonas acroporae sp. nov., isolated from coral Acropora digitifera.</title>
        <authorList>
            <person name="Sun H."/>
        </authorList>
    </citation>
    <scope>NUCLEOTIDE SEQUENCE</scope>
    <source>
        <strain evidence="3">NAR14</strain>
    </source>
</reference>
<feature type="chain" id="PRO_5040826332" evidence="2">
    <location>
        <begin position="25"/>
        <end position="178"/>
    </location>
</feature>